<evidence type="ECO:0000313" key="2">
    <source>
        <dbReference type="Proteomes" id="UP000078543"/>
    </source>
</evidence>
<dbReference type="RefSeq" id="WP_068503111.1">
    <property type="nucleotide sequence ID" value="NZ_LWQU01000163.1"/>
</dbReference>
<dbReference type="OrthoDB" id="7348034at2"/>
<dbReference type="STRING" id="1437059.A6A05_03465"/>
<protein>
    <recommendedName>
        <fullName evidence="3">DUF2946 domain-containing protein</fullName>
    </recommendedName>
</protein>
<evidence type="ECO:0000313" key="1">
    <source>
        <dbReference type="EMBL" id="OAN47896.1"/>
    </source>
</evidence>
<sequence>MIQFGQVRCWLDRGASRRVAALLALLGFLFTSTTPGLSLVAMAGANVSFSGAFGLYVCHAQSGAVAAPDADETLPLASDGCCLICQAAQLAGGTVPPQHFTLPTESAAKIRLAVVAQTIAHGQASGPLQPRAPPAA</sequence>
<accession>A0A178MGV9</accession>
<organism evidence="1 2">
    <name type="scientific">Magnetospirillum moscoviense</name>
    <dbReference type="NCBI Taxonomy" id="1437059"/>
    <lineage>
        <taxon>Bacteria</taxon>
        <taxon>Pseudomonadati</taxon>
        <taxon>Pseudomonadota</taxon>
        <taxon>Alphaproteobacteria</taxon>
        <taxon>Rhodospirillales</taxon>
        <taxon>Rhodospirillaceae</taxon>
        <taxon>Magnetospirillum</taxon>
    </lineage>
</organism>
<dbReference type="EMBL" id="LWQU01000163">
    <property type="protein sequence ID" value="OAN47896.1"/>
    <property type="molecule type" value="Genomic_DNA"/>
</dbReference>
<proteinExistence type="predicted"/>
<evidence type="ECO:0008006" key="3">
    <source>
        <dbReference type="Google" id="ProtNLM"/>
    </source>
</evidence>
<dbReference type="Proteomes" id="UP000078543">
    <property type="component" value="Unassembled WGS sequence"/>
</dbReference>
<reference evidence="1 2" key="1">
    <citation type="submission" date="2016-04" db="EMBL/GenBank/DDBJ databases">
        <title>Draft genome sequence of freshwater magnetotactic bacteria Magnetospirillum marisnigri SP-1 and Magnetospirillum moscoviense BB-1.</title>
        <authorList>
            <person name="Koziaeva V."/>
            <person name="Dziuba M.V."/>
            <person name="Ivanov T.M."/>
            <person name="Kuznetsov B."/>
            <person name="Grouzdev D.S."/>
        </authorList>
    </citation>
    <scope>NUCLEOTIDE SEQUENCE [LARGE SCALE GENOMIC DNA]</scope>
    <source>
        <strain evidence="1 2">BB-1</strain>
    </source>
</reference>
<name>A0A178MGV9_9PROT</name>
<dbReference type="AlphaFoldDB" id="A0A178MGV9"/>
<keyword evidence="2" id="KW-1185">Reference proteome</keyword>
<comment type="caution">
    <text evidence="1">The sequence shown here is derived from an EMBL/GenBank/DDBJ whole genome shotgun (WGS) entry which is preliminary data.</text>
</comment>
<gene>
    <name evidence="1" type="ORF">A6A05_03465</name>
</gene>